<comment type="similarity">
    <text evidence="1">Belongs to the helicase family. RecQ subfamily.</text>
</comment>
<keyword evidence="3" id="KW-0413">Isomerase</keyword>
<dbReference type="SUPFAM" id="SSF52540">
    <property type="entry name" value="P-loop containing nucleoside triphosphate hydrolases"/>
    <property type="match status" value="1"/>
</dbReference>
<dbReference type="GO" id="GO:0009378">
    <property type="term" value="F:four-way junction helicase activity"/>
    <property type="evidence" value="ECO:0007669"/>
    <property type="project" value="TreeGrafter"/>
</dbReference>
<evidence type="ECO:0000256" key="2">
    <source>
        <dbReference type="ARBA" id="ARBA00023125"/>
    </source>
</evidence>
<evidence type="ECO:0000256" key="1">
    <source>
        <dbReference type="ARBA" id="ARBA00005446"/>
    </source>
</evidence>
<protein>
    <recommendedName>
        <fullName evidence="6">DNA 3'-5' helicase</fullName>
        <ecNumber evidence="6">5.6.2.4</ecNumber>
    </recommendedName>
    <alternativeName>
        <fullName evidence="7">DNA 3'-5' helicase BLM</fullName>
    </alternativeName>
</protein>
<sequence length="64" mass="7169">NQIISSFTQHSCLRVVCATLAFGMGVICLDVRTMIHVCPLDDTEYYIQETGRSGRDGRPSQQFC</sequence>
<dbReference type="GO" id="GO:0000724">
    <property type="term" value="P:double-strand break repair via homologous recombination"/>
    <property type="evidence" value="ECO:0007669"/>
    <property type="project" value="TreeGrafter"/>
</dbReference>
<feature type="domain" description="Helicase C-terminal" evidence="8">
    <location>
        <begin position="2"/>
        <end position="57"/>
    </location>
</feature>
<evidence type="ECO:0000259" key="8">
    <source>
        <dbReference type="Pfam" id="PF00271"/>
    </source>
</evidence>
<dbReference type="STRING" id="400682.A0A1X7V6L2"/>
<dbReference type="InterPro" id="IPR001650">
    <property type="entry name" value="Helicase_C-like"/>
</dbReference>
<proteinExistence type="inferred from homology"/>
<dbReference type="PANTHER" id="PTHR13710">
    <property type="entry name" value="DNA HELICASE RECQ FAMILY MEMBER"/>
    <property type="match status" value="1"/>
</dbReference>
<dbReference type="GO" id="GO:0043138">
    <property type="term" value="F:3'-5' DNA helicase activity"/>
    <property type="evidence" value="ECO:0007669"/>
    <property type="project" value="UniProtKB-EC"/>
</dbReference>
<evidence type="ECO:0000256" key="4">
    <source>
        <dbReference type="ARBA" id="ARBA00023242"/>
    </source>
</evidence>
<evidence type="ECO:0000256" key="6">
    <source>
        <dbReference type="ARBA" id="ARBA00034808"/>
    </source>
</evidence>
<keyword evidence="4" id="KW-0539">Nucleus</keyword>
<dbReference type="GO" id="GO:0005737">
    <property type="term" value="C:cytoplasm"/>
    <property type="evidence" value="ECO:0007669"/>
    <property type="project" value="TreeGrafter"/>
</dbReference>
<dbReference type="GO" id="GO:0003677">
    <property type="term" value="F:DNA binding"/>
    <property type="evidence" value="ECO:0007669"/>
    <property type="project" value="UniProtKB-KW"/>
</dbReference>
<accession>A0A1X7V6L2</accession>
<keyword evidence="2" id="KW-0238">DNA-binding</keyword>
<organism evidence="9">
    <name type="scientific">Amphimedon queenslandica</name>
    <name type="common">Sponge</name>
    <dbReference type="NCBI Taxonomy" id="400682"/>
    <lineage>
        <taxon>Eukaryota</taxon>
        <taxon>Metazoa</taxon>
        <taxon>Porifera</taxon>
        <taxon>Demospongiae</taxon>
        <taxon>Heteroscleromorpha</taxon>
        <taxon>Haplosclerida</taxon>
        <taxon>Niphatidae</taxon>
        <taxon>Amphimedon</taxon>
    </lineage>
</organism>
<dbReference type="InParanoid" id="A0A1X7V6L2"/>
<dbReference type="PANTHER" id="PTHR13710:SF153">
    <property type="entry name" value="RECQ-LIKE DNA HELICASE BLM"/>
    <property type="match status" value="1"/>
</dbReference>
<dbReference type="GO" id="GO:0005634">
    <property type="term" value="C:nucleus"/>
    <property type="evidence" value="ECO:0007669"/>
    <property type="project" value="TreeGrafter"/>
</dbReference>
<dbReference type="GO" id="GO:0005694">
    <property type="term" value="C:chromosome"/>
    <property type="evidence" value="ECO:0007669"/>
    <property type="project" value="TreeGrafter"/>
</dbReference>
<dbReference type="AlphaFoldDB" id="A0A1X7V6L2"/>
<dbReference type="InterPro" id="IPR027417">
    <property type="entry name" value="P-loop_NTPase"/>
</dbReference>
<evidence type="ECO:0000313" key="9">
    <source>
        <dbReference type="EnsemblMetazoa" id="Aqu2.1.35454_001"/>
    </source>
</evidence>
<reference evidence="9" key="1">
    <citation type="submission" date="2017-05" db="UniProtKB">
        <authorList>
            <consortium name="EnsemblMetazoa"/>
        </authorList>
    </citation>
    <scope>IDENTIFICATION</scope>
</reference>
<name>A0A1X7V6L2_AMPQE</name>
<dbReference type="EnsemblMetazoa" id="Aqu2.1.35454_001">
    <property type="protein sequence ID" value="Aqu2.1.35454_001"/>
    <property type="gene ID" value="Aqu2.1.35454"/>
</dbReference>
<evidence type="ECO:0000256" key="7">
    <source>
        <dbReference type="ARBA" id="ARBA00044542"/>
    </source>
</evidence>
<dbReference type="OMA" id="RAGRDWK"/>
<evidence type="ECO:0000256" key="3">
    <source>
        <dbReference type="ARBA" id="ARBA00023235"/>
    </source>
</evidence>
<evidence type="ECO:0000256" key="5">
    <source>
        <dbReference type="ARBA" id="ARBA00034617"/>
    </source>
</evidence>
<dbReference type="Pfam" id="PF00271">
    <property type="entry name" value="Helicase_C"/>
    <property type="match status" value="1"/>
</dbReference>
<comment type="catalytic activity">
    <reaction evidence="5">
        <text>Couples ATP hydrolysis with the unwinding of duplex DNA by translocating in the 3'-5' direction.</text>
        <dbReference type="EC" id="5.6.2.4"/>
    </reaction>
</comment>
<dbReference type="Gene3D" id="3.40.50.300">
    <property type="entry name" value="P-loop containing nucleotide triphosphate hydrolases"/>
    <property type="match status" value="1"/>
</dbReference>
<dbReference type="EC" id="5.6.2.4" evidence="6"/>